<evidence type="ECO:0000313" key="2">
    <source>
        <dbReference type="EMBL" id="GAI15652.1"/>
    </source>
</evidence>
<sequence>GILVSCIIGPKRVGDYIDEAILLCQHKLHQEGYFRDDIHMVSFVLWDMRYAGPKEAILHAIIRSNLGCTHHMFGRDHAGVGSYYDPYDAHRIFDQIPLSSLNIKPIRILEWWYCPICQEVTYSGLCGHIEHQQKFSGTMIRSIIQDKVQPARLLMRPEVFEKIMETAEHYGFGSPFCSEEYLAQRQPVFELSPL</sequence>
<gene>
    <name evidence="2" type="ORF">S06H3_16247</name>
</gene>
<comment type="caution">
    <text evidence="2">The sequence shown here is derived from an EMBL/GenBank/DDBJ whole genome shotgun (WGS) entry which is preliminary data.</text>
</comment>
<feature type="non-terminal residue" evidence="2">
    <location>
        <position position="1"/>
    </location>
</feature>
<feature type="domain" description="Sulphate adenylyltransferase catalytic" evidence="1">
    <location>
        <begin position="2"/>
        <end position="165"/>
    </location>
</feature>
<protein>
    <recommendedName>
        <fullName evidence="1">Sulphate adenylyltransferase catalytic domain-containing protein</fullName>
    </recommendedName>
</protein>
<organism evidence="2">
    <name type="scientific">marine sediment metagenome</name>
    <dbReference type="NCBI Taxonomy" id="412755"/>
    <lineage>
        <taxon>unclassified sequences</taxon>
        <taxon>metagenomes</taxon>
        <taxon>ecological metagenomes</taxon>
    </lineage>
</organism>
<dbReference type="Pfam" id="PF01747">
    <property type="entry name" value="ATP-sulfurylase"/>
    <property type="match status" value="1"/>
</dbReference>
<dbReference type="SUPFAM" id="SSF52374">
    <property type="entry name" value="Nucleotidylyl transferase"/>
    <property type="match status" value="1"/>
</dbReference>
<proteinExistence type="predicted"/>
<dbReference type="InterPro" id="IPR024951">
    <property type="entry name" value="Sulfurylase_cat_dom"/>
</dbReference>
<dbReference type="InterPro" id="IPR014729">
    <property type="entry name" value="Rossmann-like_a/b/a_fold"/>
</dbReference>
<reference evidence="2" key="1">
    <citation type="journal article" date="2014" name="Front. Microbiol.">
        <title>High frequency of phylogenetically diverse reductive dehalogenase-homologous genes in deep subseafloor sedimentary metagenomes.</title>
        <authorList>
            <person name="Kawai M."/>
            <person name="Futagami T."/>
            <person name="Toyoda A."/>
            <person name="Takaki Y."/>
            <person name="Nishi S."/>
            <person name="Hori S."/>
            <person name="Arai W."/>
            <person name="Tsubouchi T."/>
            <person name="Morono Y."/>
            <person name="Uchiyama I."/>
            <person name="Ito T."/>
            <person name="Fujiyama A."/>
            <person name="Inagaki F."/>
            <person name="Takami H."/>
        </authorList>
    </citation>
    <scope>NUCLEOTIDE SEQUENCE</scope>
    <source>
        <strain evidence="2">Expedition CK06-06</strain>
    </source>
</reference>
<accession>X1L8K4</accession>
<dbReference type="GO" id="GO:0004781">
    <property type="term" value="F:sulfate adenylyltransferase (ATP) activity"/>
    <property type="evidence" value="ECO:0007669"/>
    <property type="project" value="InterPro"/>
</dbReference>
<evidence type="ECO:0000259" key="1">
    <source>
        <dbReference type="Pfam" id="PF01747"/>
    </source>
</evidence>
<dbReference type="EMBL" id="BARV01008029">
    <property type="protein sequence ID" value="GAI15652.1"/>
    <property type="molecule type" value="Genomic_DNA"/>
</dbReference>
<name>X1L8K4_9ZZZZ</name>
<dbReference type="Gene3D" id="3.40.50.620">
    <property type="entry name" value="HUPs"/>
    <property type="match status" value="1"/>
</dbReference>
<dbReference type="AlphaFoldDB" id="X1L8K4"/>
<dbReference type="PANTHER" id="PTHR43509:SF1">
    <property type="entry name" value="SULFATE ADENYLYLTRANSFERASE"/>
    <property type="match status" value="1"/>
</dbReference>
<dbReference type="PANTHER" id="PTHR43509">
    <property type="match status" value="1"/>
</dbReference>